<keyword evidence="2" id="KW-1185">Reference proteome</keyword>
<evidence type="ECO:0000313" key="1">
    <source>
        <dbReference type="EMBL" id="MDH6503110.1"/>
    </source>
</evidence>
<evidence type="ECO:0000313" key="2">
    <source>
        <dbReference type="Proteomes" id="UP001161160"/>
    </source>
</evidence>
<gene>
    <name evidence="1" type="ORF">M2127_000397</name>
</gene>
<name>A0AA43S480_9BURK</name>
<protein>
    <submittedName>
        <fullName evidence="1">Uncharacterized protein</fullName>
    </submittedName>
</protein>
<dbReference type="RefSeq" id="WP_280756514.1">
    <property type="nucleotide sequence ID" value="NZ_JARXXW010000002.1"/>
</dbReference>
<comment type="caution">
    <text evidence="1">The sequence shown here is derived from an EMBL/GenBank/DDBJ whole genome shotgun (WGS) entry which is preliminary data.</text>
</comment>
<accession>A0AA43S480</accession>
<dbReference type="Proteomes" id="UP001161160">
    <property type="component" value="Unassembled WGS sequence"/>
</dbReference>
<reference evidence="1" key="1">
    <citation type="submission" date="2023-04" db="EMBL/GenBank/DDBJ databases">
        <title>Genome Encyclopedia of Bacteria and Archaea VI: Functional Genomics of Type Strains.</title>
        <authorList>
            <person name="Whitman W."/>
        </authorList>
    </citation>
    <scope>NUCLEOTIDE SEQUENCE</scope>
    <source>
        <strain evidence="1">Enz.4-51</strain>
    </source>
</reference>
<sequence length="100" mass="11248">MSQINCPRYQRCSAAICPMWKSVLEQKMVKGERVCGVLLEYQKPQSKAFLTTHYGTRMMQVMAEATDLIKDRGGYLLRSALNRAASTGTRLSLQGCDQEV</sequence>
<dbReference type="AlphaFoldDB" id="A0AA43S480"/>
<dbReference type="EMBL" id="JARXYA010000002">
    <property type="protein sequence ID" value="MDH6503110.1"/>
    <property type="molecule type" value="Genomic_DNA"/>
</dbReference>
<organism evidence="1 2">
    <name type="scientific">Polynucleobacter sphagniphilus</name>
    <dbReference type="NCBI Taxonomy" id="1743169"/>
    <lineage>
        <taxon>Bacteria</taxon>
        <taxon>Pseudomonadati</taxon>
        <taxon>Pseudomonadota</taxon>
        <taxon>Betaproteobacteria</taxon>
        <taxon>Burkholderiales</taxon>
        <taxon>Burkholderiaceae</taxon>
        <taxon>Polynucleobacter</taxon>
    </lineage>
</organism>
<proteinExistence type="predicted"/>